<evidence type="ECO:0000256" key="9">
    <source>
        <dbReference type="ARBA" id="ARBA00023134"/>
    </source>
</evidence>
<evidence type="ECO:0000259" key="15">
    <source>
        <dbReference type="SMART" id="SM00382"/>
    </source>
</evidence>
<dbReference type="PANTHER" id="PTHR43134:SF3">
    <property type="entry name" value="FLAGELLAR BIOSYNTHESIS PROTEIN FLHF"/>
    <property type="match status" value="1"/>
</dbReference>
<keyword evidence="4" id="KW-0813">Transport</keyword>
<dbReference type="InterPro" id="IPR020006">
    <property type="entry name" value="FlhF"/>
</dbReference>
<dbReference type="SMART" id="SM00962">
    <property type="entry name" value="SRP54"/>
    <property type="match status" value="1"/>
</dbReference>
<name>A0A916QBJ7_9BACL</name>
<dbReference type="CDD" id="cd17873">
    <property type="entry name" value="FlhF"/>
    <property type="match status" value="1"/>
</dbReference>
<comment type="function">
    <text evidence="12">Necessary for flagellar biosynthesis. May be involved in translocation of the flagellum.</text>
</comment>
<protein>
    <recommendedName>
        <fullName evidence="3 13">Flagellar biosynthesis protein FlhF</fullName>
    </recommendedName>
</protein>
<reference evidence="17" key="1">
    <citation type="submission" date="2020-08" db="EMBL/GenBank/DDBJ databases">
        <authorList>
            <person name="Uke A."/>
            <person name="Chhe C."/>
            <person name="Baramee S."/>
            <person name="Kosugi A."/>
        </authorList>
    </citation>
    <scope>NUCLEOTIDE SEQUENCE</scope>
    <source>
        <strain evidence="17">DA-C8</strain>
    </source>
</reference>
<dbReference type="Pfam" id="PF00448">
    <property type="entry name" value="SRP54"/>
    <property type="match status" value="1"/>
</dbReference>
<keyword evidence="6" id="KW-0547">Nucleotide-binding</keyword>
<gene>
    <name evidence="17" type="ORF">PRECH8_10080</name>
</gene>
<keyword evidence="8" id="KW-0653">Protein transport</keyword>
<keyword evidence="5" id="KW-1003">Cell membrane</keyword>
<dbReference type="GO" id="GO:0003924">
    <property type="term" value="F:GTPase activity"/>
    <property type="evidence" value="ECO:0007669"/>
    <property type="project" value="UniProtKB-UniRule"/>
</dbReference>
<evidence type="ECO:0000256" key="8">
    <source>
        <dbReference type="ARBA" id="ARBA00022927"/>
    </source>
</evidence>
<comment type="caution">
    <text evidence="17">The sequence shown here is derived from an EMBL/GenBank/DDBJ whole genome shotgun (WGS) entry which is preliminary data.</text>
</comment>
<dbReference type="GO" id="GO:0005047">
    <property type="term" value="F:signal recognition particle binding"/>
    <property type="evidence" value="ECO:0007669"/>
    <property type="project" value="TreeGrafter"/>
</dbReference>
<keyword evidence="7" id="KW-1005">Bacterial flagellum biogenesis</keyword>
<evidence type="ECO:0000256" key="7">
    <source>
        <dbReference type="ARBA" id="ARBA00022795"/>
    </source>
</evidence>
<dbReference type="GO" id="GO:0015031">
    <property type="term" value="P:protein transport"/>
    <property type="evidence" value="ECO:0007669"/>
    <property type="project" value="UniProtKB-KW"/>
</dbReference>
<evidence type="ECO:0000256" key="3">
    <source>
        <dbReference type="ARBA" id="ARBA00014919"/>
    </source>
</evidence>
<dbReference type="GO" id="GO:0006614">
    <property type="term" value="P:SRP-dependent cotranslational protein targeting to membrane"/>
    <property type="evidence" value="ECO:0007669"/>
    <property type="project" value="UniProtKB-UniRule"/>
</dbReference>
<organism evidence="17 18">
    <name type="scientific">Insulibacter thermoxylanivorax</name>
    <dbReference type="NCBI Taxonomy" id="2749268"/>
    <lineage>
        <taxon>Bacteria</taxon>
        <taxon>Bacillati</taxon>
        <taxon>Bacillota</taxon>
        <taxon>Bacilli</taxon>
        <taxon>Bacillales</taxon>
        <taxon>Paenibacillaceae</taxon>
        <taxon>Insulibacter</taxon>
    </lineage>
</organism>
<keyword evidence="10" id="KW-0472">Membrane</keyword>
<feature type="region of interest" description="Disordered" evidence="14">
    <location>
        <begin position="134"/>
        <end position="157"/>
    </location>
</feature>
<keyword evidence="9" id="KW-0342">GTP-binding</keyword>
<evidence type="ECO:0000259" key="16">
    <source>
        <dbReference type="SMART" id="SM00962"/>
    </source>
</evidence>
<feature type="domain" description="SRP54-type proteins GTP-binding" evidence="16">
    <location>
        <begin position="307"/>
        <end position="498"/>
    </location>
</feature>
<dbReference type="GO" id="GO:0005525">
    <property type="term" value="F:GTP binding"/>
    <property type="evidence" value="ECO:0007669"/>
    <property type="project" value="UniProtKB-UniRule"/>
</dbReference>
<evidence type="ECO:0000256" key="6">
    <source>
        <dbReference type="ARBA" id="ARBA00022741"/>
    </source>
</evidence>
<evidence type="ECO:0000313" key="17">
    <source>
        <dbReference type="EMBL" id="GFR37712.1"/>
    </source>
</evidence>
<evidence type="ECO:0000256" key="4">
    <source>
        <dbReference type="ARBA" id="ARBA00022448"/>
    </source>
</evidence>
<feature type="region of interest" description="Disordered" evidence="14">
    <location>
        <begin position="83"/>
        <end position="102"/>
    </location>
</feature>
<dbReference type="AlphaFoldDB" id="A0A916QBJ7"/>
<feature type="compositionally biased region" description="Low complexity" evidence="14">
    <location>
        <begin position="134"/>
        <end position="146"/>
    </location>
</feature>
<dbReference type="Gene3D" id="1.20.120.1380">
    <property type="entry name" value="Flagellar FlhF biosynthesis protein, N domain"/>
    <property type="match status" value="1"/>
</dbReference>
<keyword evidence="18" id="KW-1185">Reference proteome</keyword>
<evidence type="ECO:0000256" key="1">
    <source>
        <dbReference type="ARBA" id="ARBA00004413"/>
    </source>
</evidence>
<reference evidence="17" key="2">
    <citation type="journal article" date="2021" name="Data Brief">
        <title>Draft genome sequence data of the facultative, thermophilic, xylanolytic bacterium Paenibacillus sp. strain DA-C8.</title>
        <authorList>
            <person name="Chhe C."/>
            <person name="Uke A."/>
            <person name="Baramee S."/>
            <person name="Ungkulpasvich U."/>
            <person name="Tachaapaikoon C."/>
            <person name="Pason P."/>
            <person name="Waeonukul R."/>
            <person name="Ratanakhanokchai K."/>
            <person name="Kosugi A."/>
        </authorList>
    </citation>
    <scope>NUCLEOTIDE SEQUENCE</scope>
    <source>
        <strain evidence="17">DA-C8</strain>
    </source>
</reference>
<accession>A0A916QBJ7</accession>
<dbReference type="GO" id="GO:0005886">
    <property type="term" value="C:plasma membrane"/>
    <property type="evidence" value="ECO:0007669"/>
    <property type="project" value="UniProtKB-SubCell"/>
</dbReference>
<evidence type="ECO:0000256" key="12">
    <source>
        <dbReference type="ARBA" id="ARBA00025337"/>
    </source>
</evidence>
<evidence type="ECO:0000256" key="2">
    <source>
        <dbReference type="ARBA" id="ARBA00008531"/>
    </source>
</evidence>
<comment type="similarity">
    <text evidence="2">Belongs to the GTP-binding SRP family.</text>
</comment>
<evidence type="ECO:0000313" key="18">
    <source>
        <dbReference type="Proteomes" id="UP000654993"/>
    </source>
</evidence>
<dbReference type="Gene3D" id="3.40.50.300">
    <property type="entry name" value="P-loop containing nucleotide triphosphate hydrolases"/>
    <property type="match status" value="1"/>
</dbReference>
<dbReference type="SUPFAM" id="SSF52540">
    <property type="entry name" value="P-loop containing nucleoside triphosphate hydrolases"/>
    <property type="match status" value="1"/>
</dbReference>
<dbReference type="GO" id="GO:0044781">
    <property type="term" value="P:bacterial-type flagellum organization"/>
    <property type="evidence" value="ECO:0007669"/>
    <property type="project" value="UniProtKB-UniRule"/>
</dbReference>
<evidence type="ECO:0000256" key="14">
    <source>
        <dbReference type="SAM" id="MobiDB-lite"/>
    </source>
</evidence>
<sequence length="503" mass="54182">MRVKRYVVDSLPDALTMIRRELGQDAVILNTKQLKTGGFLGLFGKKKIEVIAAVDGGAARDGGTPVRKAAPQSVSAAAAAAIQGASSEREPNRPHVGSRAAARAYRSVNQAMTAVAETKDADHAPGLDARLPGTAAAAPAHTSSHLQAKKPSAMRAEAAPMTAVPPVEHKERSAIEEKQTVDAVERFKQAARQTIEEAAARTSPAKSPSVDTEELLQEIKEMKALVAKLTDGASANEAGKEGAYDSLDGLDQRLLEQGVLPAITAELKERVKAAVGSQPIDAQQARALYKEYLLQLFSPPAGISDNSRIVQFIGPTGVGKTTTIAKLAAEQVLKHNKRIGFITSDTYRIAAIDQLKTYASILNVPVEVVFTSEELEEALQKLNDCDLIFMDTAGRNYRDQASVDELNGLISQHGQSETYLVVSLVSKYNDIKAIIDNFQHFKLDKVLWTKMDETSSYGSILNVLYEYSLPVSYITNGQNVPDDISLLNPEAVVEHLLGEDANG</sequence>
<evidence type="ECO:0000256" key="13">
    <source>
        <dbReference type="NCBIfam" id="TIGR03499"/>
    </source>
</evidence>
<dbReference type="NCBIfam" id="TIGR03499">
    <property type="entry name" value="FlhF"/>
    <property type="match status" value="1"/>
</dbReference>
<dbReference type="SMART" id="SM00382">
    <property type="entry name" value="AAA"/>
    <property type="match status" value="1"/>
</dbReference>
<evidence type="ECO:0000256" key="10">
    <source>
        <dbReference type="ARBA" id="ARBA00023136"/>
    </source>
</evidence>
<dbReference type="InterPro" id="IPR000897">
    <property type="entry name" value="SRP54_GTPase_dom"/>
</dbReference>
<dbReference type="InterPro" id="IPR027417">
    <property type="entry name" value="P-loop_NTPase"/>
</dbReference>
<dbReference type="RefSeq" id="WP_200965988.1">
    <property type="nucleotide sequence ID" value="NZ_BMAQ01000006.1"/>
</dbReference>
<keyword evidence="11" id="KW-1006">Bacterial flagellum protein export</keyword>
<dbReference type="PANTHER" id="PTHR43134">
    <property type="entry name" value="SIGNAL RECOGNITION PARTICLE RECEPTOR SUBUNIT ALPHA"/>
    <property type="match status" value="1"/>
</dbReference>
<dbReference type="InterPro" id="IPR003593">
    <property type="entry name" value="AAA+_ATPase"/>
</dbReference>
<comment type="subcellular location">
    <subcellularLocation>
        <location evidence="1">Cell membrane</location>
        <topology evidence="1">Peripheral membrane protein</topology>
        <orientation evidence="1">Cytoplasmic side</orientation>
    </subcellularLocation>
</comment>
<proteinExistence type="inferred from homology"/>
<dbReference type="FunFam" id="3.40.50.300:FF:000695">
    <property type="entry name" value="Flagellar biosynthesis regulator FlhF"/>
    <property type="match status" value="1"/>
</dbReference>
<dbReference type="InterPro" id="IPR047040">
    <property type="entry name" value="FlhF__GTPase_dom"/>
</dbReference>
<evidence type="ECO:0000256" key="11">
    <source>
        <dbReference type="ARBA" id="ARBA00023225"/>
    </source>
</evidence>
<feature type="domain" description="AAA+ ATPase" evidence="15">
    <location>
        <begin position="306"/>
        <end position="499"/>
    </location>
</feature>
<dbReference type="EMBL" id="BMAQ01000006">
    <property type="protein sequence ID" value="GFR37712.1"/>
    <property type="molecule type" value="Genomic_DNA"/>
</dbReference>
<evidence type="ECO:0000256" key="5">
    <source>
        <dbReference type="ARBA" id="ARBA00022475"/>
    </source>
</evidence>
<dbReference type="Proteomes" id="UP000654993">
    <property type="component" value="Unassembled WGS sequence"/>
</dbReference>